<reference evidence="7 8" key="1">
    <citation type="submission" date="2015-09" db="EMBL/GenBank/DDBJ databases">
        <authorList>
            <consortium name="Pathogen Informatics"/>
        </authorList>
    </citation>
    <scope>NUCLEOTIDE SEQUENCE [LARGE SCALE GENOMIC DNA]</scope>
    <source>
        <strain evidence="7 8">2789STDY5834966</strain>
    </source>
</reference>
<dbReference type="Proteomes" id="UP000095390">
    <property type="component" value="Unassembled WGS sequence"/>
</dbReference>
<dbReference type="PANTHER" id="PTHR34273:SF2">
    <property type="entry name" value="METHYLTHIORIBOSE KINASE"/>
    <property type="match status" value="1"/>
</dbReference>
<dbReference type="GO" id="GO:0046522">
    <property type="term" value="F:S-methyl-5-thioribose kinase activity"/>
    <property type="evidence" value="ECO:0007669"/>
    <property type="project" value="UniProtKB-EC"/>
</dbReference>
<gene>
    <name evidence="7" type="primary">mtnK_3</name>
    <name evidence="7" type="ORF">ERS852578_02607</name>
</gene>
<dbReference type="Gene3D" id="3.90.1200.10">
    <property type="match status" value="1"/>
</dbReference>
<dbReference type="Gene3D" id="3.30.200.20">
    <property type="entry name" value="Phosphorylase Kinase, domain 1"/>
    <property type="match status" value="1"/>
</dbReference>
<evidence type="ECO:0000256" key="1">
    <source>
        <dbReference type="ARBA" id="ARBA00010165"/>
    </source>
</evidence>
<comment type="similarity">
    <text evidence="1">Belongs to the methylthioribose kinase family.</text>
</comment>
<dbReference type="AlphaFoldDB" id="A0A173UQH4"/>
<keyword evidence="4 7" id="KW-0418">Kinase</keyword>
<organism evidence="7 8">
    <name type="scientific">Anaerobutyricum hallii</name>
    <dbReference type="NCBI Taxonomy" id="39488"/>
    <lineage>
        <taxon>Bacteria</taxon>
        <taxon>Bacillati</taxon>
        <taxon>Bacillota</taxon>
        <taxon>Clostridia</taxon>
        <taxon>Lachnospirales</taxon>
        <taxon>Lachnospiraceae</taxon>
        <taxon>Anaerobutyricum</taxon>
    </lineage>
</organism>
<dbReference type="GeneID" id="75047282"/>
<dbReference type="RefSeq" id="WP_005351808.1">
    <property type="nucleotide sequence ID" value="NZ_CAKXER010000068.1"/>
</dbReference>
<accession>A0A173UQH4</accession>
<sequence>MIILTKENILSYIKEHVPSLQLKEPVKVSMIGEGDLGEDVEGDGYCNYVFRVSDADGYSYIVKQSTEHLKRRGRALTPTRNRFEYEIMELRAKIVPQYVPALYLGDPENNVFIMEDVSNLKLIRFQMNKNHLFPELAKQGAQYLAATHFYTSEFYLPTEEYRKLLAHFMNAELRVVMEDGIFLHIFGSDHYDAACGPEFEEYCKSIRFDPNLEFQRYKLRHLFMSKSETLIHGDFHTSNIFADDTHLKVIDMEYTFGAPFSYDLGFIIANIISQACSAAFRPFDTETHRKNYVAYLISLIEMLYTYYIQFFFEYWEKDAKLEYKITNGYKESLALDILRECFGFAACVNFSRVCGDMDTADFDCIKDNELRTKAKFASATIDKMLFEKWDSYNDIKEVIEDIINMIC</sequence>
<dbReference type="Pfam" id="PF01636">
    <property type="entry name" value="APH"/>
    <property type="match status" value="1"/>
</dbReference>
<evidence type="ECO:0000256" key="4">
    <source>
        <dbReference type="ARBA" id="ARBA00022777"/>
    </source>
</evidence>
<keyword evidence="3" id="KW-0547">Nucleotide-binding</keyword>
<evidence type="ECO:0000256" key="3">
    <source>
        <dbReference type="ARBA" id="ARBA00022741"/>
    </source>
</evidence>
<dbReference type="SUPFAM" id="SSF56112">
    <property type="entry name" value="Protein kinase-like (PK-like)"/>
    <property type="match status" value="1"/>
</dbReference>
<name>A0A173UQH4_9FIRM</name>
<dbReference type="InterPro" id="IPR002575">
    <property type="entry name" value="Aminoglycoside_PTrfase"/>
</dbReference>
<feature type="domain" description="Aminoglycoside phosphotransferase" evidence="6">
    <location>
        <begin position="43"/>
        <end position="275"/>
    </location>
</feature>
<proteinExistence type="inferred from homology"/>
<evidence type="ECO:0000256" key="5">
    <source>
        <dbReference type="ARBA" id="ARBA00022840"/>
    </source>
</evidence>
<dbReference type="EC" id="2.7.1.100" evidence="7"/>
<evidence type="ECO:0000313" key="7">
    <source>
        <dbReference type="EMBL" id="CUN16660.1"/>
    </source>
</evidence>
<evidence type="ECO:0000256" key="2">
    <source>
        <dbReference type="ARBA" id="ARBA00022679"/>
    </source>
</evidence>
<dbReference type="EMBL" id="CYYC01000041">
    <property type="protein sequence ID" value="CUN16660.1"/>
    <property type="molecule type" value="Genomic_DNA"/>
</dbReference>
<dbReference type="GO" id="GO:0005524">
    <property type="term" value="F:ATP binding"/>
    <property type="evidence" value="ECO:0007669"/>
    <property type="project" value="UniProtKB-KW"/>
</dbReference>
<evidence type="ECO:0000259" key="6">
    <source>
        <dbReference type="Pfam" id="PF01636"/>
    </source>
</evidence>
<evidence type="ECO:0000313" key="8">
    <source>
        <dbReference type="Proteomes" id="UP000095390"/>
    </source>
</evidence>
<protein>
    <submittedName>
        <fullName evidence="7">Methylthioribose kinase</fullName>
        <ecNumber evidence="7">2.7.1.100</ecNumber>
    </submittedName>
</protein>
<keyword evidence="5" id="KW-0067">ATP-binding</keyword>
<dbReference type="InterPro" id="IPR011009">
    <property type="entry name" value="Kinase-like_dom_sf"/>
</dbReference>
<keyword evidence="2 7" id="KW-0808">Transferase</keyword>
<dbReference type="PANTHER" id="PTHR34273">
    <property type="entry name" value="METHYLTHIORIBOSE KINASE"/>
    <property type="match status" value="1"/>
</dbReference>
<dbReference type="OrthoDB" id="9777791at2"/>